<dbReference type="EMBL" id="CP050959">
    <property type="protein sequence ID" value="QIX73789.1"/>
    <property type="molecule type" value="Genomic_DNA"/>
</dbReference>
<dbReference type="SUPFAM" id="SSF55804">
    <property type="entry name" value="Phoshotransferase/anion transport protein"/>
    <property type="match status" value="1"/>
</dbReference>
<keyword evidence="4" id="KW-0597">Phosphoprotein</keyword>
<dbReference type="InterPro" id="IPR051351">
    <property type="entry name" value="Ascorbate-PTS_EIIA_comp"/>
</dbReference>
<dbReference type="GO" id="GO:0016301">
    <property type="term" value="F:kinase activity"/>
    <property type="evidence" value="ECO:0007669"/>
    <property type="project" value="UniProtKB-KW"/>
</dbReference>
<evidence type="ECO:0000259" key="11">
    <source>
        <dbReference type="PROSITE" id="PS51094"/>
    </source>
</evidence>
<dbReference type="Proteomes" id="UP000503130">
    <property type="component" value="Chromosome"/>
</dbReference>
<dbReference type="Proteomes" id="UP000182712">
    <property type="component" value="Unassembled WGS sequence"/>
</dbReference>
<keyword evidence="6" id="KW-0598">Phosphotransferase system</keyword>
<evidence type="ECO:0000256" key="2">
    <source>
        <dbReference type="ARBA" id="ARBA00022448"/>
    </source>
</evidence>
<dbReference type="Gene3D" id="3.40.930.10">
    <property type="entry name" value="Mannitol-specific EII, Chain A"/>
    <property type="match status" value="1"/>
</dbReference>
<accession>A0A0W7V3D8</accession>
<dbReference type="InterPro" id="IPR016152">
    <property type="entry name" value="PTrfase/Anion_transptr"/>
</dbReference>
<dbReference type="PROSITE" id="PS51094">
    <property type="entry name" value="PTS_EIIA_TYPE_2"/>
    <property type="match status" value="1"/>
</dbReference>
<evidence type="ECO:0000256" key="5">
    <source>
        <dbReference type="ARBA" id="ARBA00022679"/>
    </source>
</evidence>
<evidence type="ECO:0000256" key="8">
    <source>
        <dbReference type="ARBA" id="ARBA00037387"/>
    </source>
</evidence>
<evidence type="ECO:0000256" key="6">
    <source>
        <dbReference type="ARBA" id="ARBA00022683"/>
    </source>
</evidence>
<reference evidence="13 14" key="1">
    <citation type="submission" date="2016-10" db="EMBL/GenBank/DDBJ databases">
        <authorList>
            <person name="de Groot N.N."/>
        </authorList>
    </citation>
    <scope>NUCLEOTIDE SEQUENCE [LARGE SCALE GENOMIC DNA]</scope>
    <source>
        <strain evidence="13 14">VTM2R47</strain>
    </source>
</reference>
<evidence type="ECO:0000256" key="10">
    <source>
        <dbReference type="ARBA" id="ARBA00042072"/>
    </source>
</evidence>
<evidence type="ECO:0000313" key="14">
    <source>
        <dbReference type="Proteomes" id="UP000182712"/>
    </source>
</evidence>
<comment type="subcellular location">
    <subcellularLocation>
        <location evidence="1">Cytoplasm</location>
    </subcellularLocation>
</comment>
<evidence type="ECO:0000256" key="3">
    <source>
        <dbReference type="ARBA" id="ARBA00022490"/>
    </source>
</evidence>
<dbReference type="EMBL" id="FOGM01000007">
    <property type="protein sequence ID" value="SER68990.1"/>
    <property type="molecule type" value="Genomic_DNA"/>
</dbReference>
<evidence type="ECO:0000256" key="1">
    <source>
        <dbReference type="ARBA" id="ARBA00004496"/>
    </source>
</evidence>
<sequence length="145" mass="16293">MELLDKENIQLSSQKMSWEEAIRLTAQPLLTKGKIKESYIQAMIDKVKEYGPFINIGEYLALPHARPEEGVIETGISFLKLKYPVNLLDDPNHPVSIFICLAASDSSQHLEALMKLTKILSKKENLQVLLQSSNIEEISSLLEGV</sequence>
<dbReference type="PANTHER" id="PTHR36203">
    <property type="entry name" value="ASCORBATE-SPECIFIC PTS SYSTEM EIIA COMPONENT"/>
    <property type="match status" value="1"/>
</dbReference>
<keyword evidence="12" id="KW-0762">Sugar transport</keyword>
<dbReference type="CDD" id="cd00211">
    <property type="entry name" value="PTS_IIA_fru"/>
    <property type="match status" value="1"/>
</dbReference>
<keyword evidence="2" id="KW-0813">Transport</keyword>
<evidence type="ECO:0000256" key="7">
    <source>
        <dbReference type="ARBA" id="ARBA00022777"/>
    </source>
</evidence>
<name>A0A0W7V3D8_9STRE</name>
<reference evidence="12 15" key="2">
    <citation type="submission" date="2019-09" db="EMBL/GenBank/DDBJ databases">
        <title>FDA dAtabase for Regulatory Grade micrObial Sequences (FDA-ARGOS): Supporting development and validation of Infectious Disease Dx tests.</title>
        <authorList>
            <person name="Sciortino C."/>
            <person name="Tallon L."/>
            <person name="Sadzewicz L."/>
            <person name="Vavikolanu K."/>
            <person name="Mehta A."/>
            <person name="Aluvathingal J."/>
            <person name="Nadendla S."/>
            <person name="Nandy P."/>
            <person name="Geyer C."/>
            <person name="Yan Y."/>
            <person name="Sichtig H."/>
        </authorList>
    </citation>
    <scope>NUCLEOTIDE SEQUENCE [LARGE SCALE GENOMIC DNA]</scope>
    <source>
        <strain evidence="12 15">FDAARGOS_666</strain>
    </source>
</reference>
<feature type="domain" description="PTS EIIA type-2" evidence="11">
    <location>
        <begin position="2"/>
        <end position="145"/>
    </location>
</feature>
<dbReference type="PANTHER" id="PTHR36203:SF1">
    <property type="entry name" value="ASCORBATE-SPECIFIC PTS SYSTEM EIIA COMPONENT"/>
    <property type="match status" value="1"/>
</dbReference>
<comment type="function">
    <text evidence="8">The phosphoenolpyruvate-dependent sugar phosphotransferase system (sugar PTS), a major carbohydrate active transport system, catalyzes the phosphorylation of incoming sugar substrates concomitantly with their translocation across the cell membrane. The enzyme II UlaABC PTS system is involved in ascorbate transport.</text>
</comment>
<dbReference type="RefSeq" id="WP_003063468.1">
    <property type="nucleotide sequence ID" value="NZ_CP050959.1"/>
</dbReference>
<keyword evidence="7" id="KW-0418">Kinase</keyword>
<dbReference type="Pfam" id="PF00359">
    <property type="entry name" value="PTS_EIIA_2"/>
    <property type="match status" value="1"/>
</dbReference>
<evidence type="ECO:0000256" key="9">
    <source>
        <dbReference type="ARBA" id="ARBA00041175"/>
    </source>
</evidence>
<evidence type="ECO:0000313" key="13">
    <source>
        <dbReference type="EMBL" id="SER68990.1"/>
    </source>
</evidence>
<evidence type="ECO:0000313" key="12">
    <source>
        <dbReference type="EMBL" id="QIX73789.1"/>
    </source>
</evidence>
<evidence type="ECO:0000256" key="4">
    <source>
        <dbReference type="ARBA" id="ARBA00022553"/>
    </source>
</evidence>
<organism evidence="12 15">
    <name type="scientific">Streptococcus gallolyticus</name>
    <dbReference type="NCBI Taxonomy" id="315405"/>
    <lineage>
        <taxon>Bacteria</taxon>
        <taxon>Bacillati</taxon>
        <taxon>Bacillota</taxon>
        <taxon>Bacilli</taxon>
        <taxon>Lactobacillales</taxon>
        <taxon>Streptococcaceae</taxon>
        <taxon>Streptococcus</taxon>
    </lineage>
</organism>
<dbReference type="AlphaFoldDB" id="A0A0W7V3D8"/>
<proteinExistence type="predicted"/>
<dbReference type="PROSITE" id="PS00372">
    <property type="entry name" value="PTS_EIIA_TYPE_2_HIS"/>
    <property type="match status" value="1"/>
</dbReference>
<protein>
    <recommendedName>
        <fullName evidence="9">Ascorbate-specific PTS system EIIA component</fullName>
    </recommendedName>
    <alternativeName>
        <fullName evidence="10">Ascorbate-specific phosphotransferase enzyme IIA component</fullName>
    </alternativeName>
</protein>
<dbReference type="InterPro" id="IPR002178">
    <property type="entry name" value="PTS_EIIA_type-2_dom"/>
</dbReference>
<dbReference type="GO" id="GO:0009401">
    <property type="term" value="P:phosphoenolpyruvate-dependent sugar phosphotransferase system"/>
    <property type="evidence" value="ECO:0007669"/>
    <property type="project" value="UniProtKB-KW"/>
</dbReference>
<keyword evidence="3" id="KW-0963">Cytoplasm</keyword>
<dbReference type="GO" id="GO:0005737">
    <property type="term" value="C:cytoplasm"/>
    <property type="evidence" value="ECO:0007669"/>
    <property type="project" value="UniProtKB-SubCell"/>
</dbReference>
<keyword evidence="5 13" id="KW-0808">Transferase</keyword>
<evidence type="ECO:0000313" key="15">
    <source>
        <dbReference type="Proteomes" id="UP000503130"/>
    </source>
</evidence>
<gene>
    <name evidence="12" type="ORF">FOB74_04540</name>
    <name evidence="13" type="ORF">SAMN04487840_10769</name>
</gene>